<reference evidence="1" key="1">
    <citation type="submission" date="2022-06" db="EMBL/GenBank/DDBJ databases">
        <title>Detection of beta-lactamases in bacteria of animal origin.</title>
        <authorList>
            <person name="Mlynarcik P."/>
            <person name="Zdarska V."/>
            <person name="Chudobova H."/>
            <person name="Prochazkova P."/>
            <person name="Hricova K."/>
            <person name="Mezerova K."/>
            <person name="Bardon J."/>
            <person name="Dolejska M."/>
            <person name="Sukkar I."/>
            <person name="Kolar M."/>
        </authorList>
    </citation>
    <scope>NUCLEOTIDE SEQUENCE</scope>
    <source>
        <strain evidence="1">S 300-3</strain>
    </source>
</reference>
<sequence>MKVIAASEVRGCNHSDSQLKAALGTYLSSPPRRTDRLTLLALLAAAPLKAHMQADSGLYLAATYPARQNMFALLENVCAQQRLPKPFEFVNSVSNAAGFHVAQQLGLLGPNLFIGAGPQVWGHLLDLAGNDLERAQVRQALVLLVEEDQQDGFSVQALVLEPGGDSLSARDFSVLSDSVEVVRLELETDSTSV</sequence>
<dbReference type="AlphaFoldDB" id="A0AA41WFU9"/>
<dbReference type="EMBL" id="JAMYBS010000002">
    <property type="protein sequence ID" value="MCO7543662.1"/>
    <property type="molecule type" value="Genomic_DNA"/>
</dbReference>
<evidence type="ECO:0008006" key="3">
    <source>
        <dbReference type="Google" id="ProtNLM"/>
    </source>
</evidence>
<comment type="caution">
    <text evidence="1">The sequence shown here is derived from an EMBL/GenBank/DDBJ whole genome shotgun (WGS) entry which is preliminary data.</text>
</comment>
<name>A0AA41WFU9_9GAMM</name>
<evidence type="ECO:0000313" key="1">
    <source>
        <dbReference type="EMBL" id="MCO7543662.1"/>
    </source>
</evidence>
<gene>
    <name evidence="1" type="ORF">NJF43_02710</name>
</gene>
<organism evidence="1 2">
    <name type="scientific">Stutzerimonas nitrititolerans</name>
    <dbReference type="NCBI Taxonomy" id="2482751"/>
    <lineage>
        <taxon>Bacteria</taxon>
        <taxon>Pseudomonadati</taxon>
        <taxon>Pseudomonadota</taxon>
        <taxon>Gammaproteobacteria</taxon>
        <taxon>Pseudomonadales</taxon>
        <taxon>Pseudomonadaceae</taxon>
        <taxon>Stutzerimonas</taxon>
    </lineage>
</organism>
<evidence type="ECO:0000313" key="2">
    <source>
        <dbReference type="Proteomes" id="UP001165292"/>
    </source>
</evidence>
<dbReference type="RefSeq" id="WP_253162220.1">
    <property type="nucleotide sequence ID" value="NZ_DAMAQN010000051.1"/>
</dbReference>
<proteinExistence type="predicted"/>
<dbReference type="Proteomes" id="UP001165292">
    <property type="component" value="Unassembled WGS sequence"/>
</dbReference>
<protein>
    <recommendedName>
        <fullName evidence="3">Beta-ketoacyl synthase N-terminal domain-containing protein</fullName>
    </recommendedName>
</protein>
<accession>A0AA41WFU9</accession>